<dbReference type="eggNOG" id="ENOG502SQD8">
    <property type="taxonomic scope" value="Eukaryota"/>
</dbReference>
<dbReference type="InterPro" id="IPR041698">
    <property type="entry name" value="Methyltransf_25"/>
</dbReference>
<evidence type="ECO:0000259" key="2">
    <source>
        <dbReference type="Pfam" id="PF13649"/>
    </source>
</evidence>
<sequence>MSAPPYKEPENLKARIKESYDAIAPEYNAWTIAHSPVRLEYLDRLIALLRPAPSDLASPDGPSPAPLRILELGCGAGLPVTGRLLQELAPVHVTGNDISTSQLDMARQSLGVHGEKVADGVTTKVDWVESDMMTLSFPDATFDAVLGMYSVIHLPREEQAEIIKRIAQWLKPGTGYFLANFAENPMPGIVMKNWLHEKGWMFWSGWGVDGTEAKLADAGLEKVISKVEPDSVDKSNFHWVVARKPAAT</sequence>
<gene>
    <name evidence="3" type="ORF">F503_04320</name>
</gene>
<dbReference type="PANTHER" id="PTHR43591">
    <property type="entry name" value="METHYLTRANSFERASE"/>
    <property type="match status" value="1"/>
</dbReference>
<dbReference type="GO" id="GO:0032259">
    <property type="term" value="P:methylation"/>
    <property type="evidence" value="ECO:0007669"/>
    <property type="project" value="UniProtKB-KW"/>
</dbReference>
<dbReference type="CDD" id="cd02440">
    <property type="entry name" value="AdoMet_MTases"/>
    <property type="match status" value="1"/>
</dbReference>
<keyword evidence="4" id="KW-1185">Reference proteome</keyword>
<dbReference type="VEuPathDB" id="FungiDB:F503_04320"/>
<dbReference type="GO" id="GO:0008168">
    <property type="term" value="F:methyltransferase activity"/>
    <property type="evidence" value="ECO:0007669"/>
    <property type="project" value="UniProtKB-KW"/>
</dbReference>
<evidence type="ECO:0000313" key="3">
    <source>
        <dbReference type="EMBL" id="EPE08733.1"/>
    </source>
</evidence>
<dbReference type="SUPFAM" id="SSF53335">
    <property type="entry name" value="S-adenosyl-L-methionine-dependent methyltransferases"/>
    <property type="match status" value="1"/>
</dbReference>
<protein>
    <submittedName>
        <fullName evidence="3">S-adenosyl-l-methionine-dependent methyltransferase</fullName>
    </submittedName>
</protein>
<dbReference type="AlphaFoldDB" id="S3CQ81"/>
<feature type="domain" description="Methyltransferase" evidence="2">
    <location>
        <begin position="69"/>
        <end position="173"/>
    </location>
</feature>
<comment type="similarity">
    <text evidence="1">Belongs to the methyltransferase superfamily. LaeA methyltransferase family.</text>
</comment>
<dbReference type="STRING" id="1262450.S3CQ81"/>
<dbReference type="Pfam" id="PF13649">
    <property type="entry name" value="Methyltransf_25"/>
    <property type="match status" value="1"/>
</dbReference>
<dbReference type="Gene3D" id="3.40.50.150">
    <property type="entry name" value="Vaccinia Virus protein VP39"/>
    <property type="match status" value="1"/>
</dbReference>
<dbReference type="InterPro" id="IPR029063">
    <property type="entry name" value="SAM-dependent_MTases_sf"/>
</dbReference>
<dbReference type="EMBL" id="KE148148">
    <property type="protein sequence ID" value="EPE08733.1"/>
    <property type="molecule type" value="Genomic_DNA"/>
</dbReference>
<keyword evidence="3" id="KW-0808">Transferase</keyword>
<reference evidence="3 4" key="1">
    <citation type="journal article" date="2013" name="BMC Genomics">
        <title>The genome and transcriptome of the pine saprophyte Ophiostoma piceae, and a comparison with the bark beetle-associated pine pathogen Grosmannia clavigera.</title>
        <authorList>
            <person name="Haridas S."/>
            <person name="Wang Y."/>
            <person name="Lim L."/>
            <person name="Massoumi Alamouti S."/>
            <person name="Jackman S."/>
            <person name="Docking R."/>
            <person name="Robertson G."/>
            <person name="Birol I."/>
            <person name="Bohlmann J."/>
            <person name="Breuil C."/>
        </authorList>
    </citation>
    <scope>NUCLEOTIDE SEQUENCE [LARGE SCALE GENOMIC DNA]</scope>
    <source>
        <strain evidence="3 4">UAMH 11346</strain>
    </source>
</reference>
<dbReference type="PANTHER" id="PTHR43591:SF110">
    <property type="entry name" value="RHODANESE DOMAIN-CONTAINING PROTEIN"/>
    <property type="match status" value="1"/>
</dbReference>
<organism evidence="3 4">
    <name type="scientific">Ophiostoma piceae (strain UAMH 11346)</name>
    <name type="common">Sap stain fungus</name>
    <dbReference type="NCBI Taxonomy" id="1262450"/>
    <lineage>
        <taxon>Eukaryota</taxon>
        <taxon>Fungi</taxon>
        <taxon>Dikarya</taxon>
        <taxon>Ascomycota</taxon>
        <taxon>Pezizomycotina</taxon>
        <taxon>Sordariomycetes</taxon>
        <taxon>Sordariomycetidae</taxon>
        <taxon>Ophiostomatales</taxon>
        <taxon>Ophiostomataceae</taxon>
        <taxon>Ophiostoma</taxon>
    </lineage>
</organism>
<name>S3CQ81_OPHP1</name>
<proteinExistence type="inferred from homology"/>
<accession>S3CQ81</accession>
<keyword evidence="3" id="KW-0489">Methyltransferase</keyword>
<evidence type="ECO:0000313" key="4">
    <source>
        <dbReference type="Proteomes" id="UP000016923"/>
    </source>
</evidence>
<dbReference type="OrthoDB" id="10004862at2759"/>
<dbReference type="HOGENOM" id="CLU_060397_2_0_1"/>
<evidence type="ECO:0000256" key="1">
    <source>
        <dbReference type="ARBA" id="ARBA00038158"/>
    </source>
</evidence>
<dbReference type="OMA" id="IAPEYNA"/>
<dbReference type="Proteomes" id="UP000016923">
    <property type="component" value="Unassembled WGS sequence"/>
</dbReference>